<dbReference type="EMBL" id="FXUL01000003">
    <property type="protein sequence ID" value="SMP51674.1"/>
    <property type="molecule type" value="Genomic_DNA"/>
</dbReference>
<protein>
    <recommendedName>
        <fullName evidence="5">DUF4148 domain-containing protein</fullName>
    </recommendedName>
</protein>
<keyword evidence="2" id="KW-0732">Signal</keyword>
<name>A0ABY1Q0P8_9BURK</name>
<dbReference type="Pfam" id="PF13663">
    <property type="entry name" value="DUF4148"/>
    <property type="match status" value="1"/>
</dbReference>
<feature type="chain" id="PRO_5045620869" description="DUF4148 domain-containing protein" evidence="2">
    <location>
        <begin position="22"/>
        <end position="100"/>
    </location>
</feature>
<reference evidence="3 4" key="1">
    <citation type="submission" date="2017-05" db="EMBL/GenBank/DDBJ databases">
        <authorList>
            <person name="Varghese N."/>
            <person name="Submissions S."/>
        </authorList>
    </citation>
    <scope>NUCLEOTIDE SEQUENCE [LARGE SCALE GENOMIC DNA]</scope>
    <source>
        <strain evidence="3 4">DSM 26001</strain>
    </source>
</reference>
<evidence type="ECO:0008006" key="5">
    <source>
        <dbReference type="Google" id="ProtNLM"/>
    </source>
</evidence>
<organism evidence="3 4">
    <name type="scientific">Noviherbaspirillum suwonense</name>
    <dbReference type="NCBI Taxonomy" id="1224511"/>
    <lineage>
        <taxon>Bacteria</taxon>
        <taxon>Pseudomonadati</taxon>
        <taxon>Pseudomonadota</taxon>
        <taxon>Betaproteobacteria</taxon>
        <taxon>Burkholderiales</taxon>
        <taxon>Oxalobacteraceae</taxon>
        <taxon>Noviherbaspirillum</taxon>
    </lineage>
</organism>
<dbReference type="Proteomes" id="UP001158049">
    <property type="component" value="Unassembled WGS sequence"/>
</dbReference>
<keyword evidence="4" id="KW-1185">Reference proteome</keyword>
<evidence type="ECO:0000256" key="1">
    <source>
        <dbReference type="SAM" id="MobiDB-lite"/>
    </source>
</evidence>
<sequence>MNVKNLIAAVAVFAAAGSAFAQQTEFVAPDAGFKSSATRAEVRQDLVSAERAGLTAQRQHDGQDTAVAAGSQSRQDVRAETVRSARMQRAGDVNSLYFGA</sequence>
<dbReference type="InterPro" id="IPR025421">
    <property type="entry name" value="DUF4148"/>
</dbReference>
<gene>
    <name evidence="3" type="ORF">SAMN06295970_10346</name>
</gene>
<accession>A0ABY1Q0P8</accession>
<evidence type="ECO:0000313" key="4">
    <source>
        <dbReference type="Proteomes" id="UP001158049"/>
    </source>
</evidence>
<evidence type="ECO:0000256" key="2">
    <source>
        <dbReference type="SAM" id="SignalP"/>
    </source>
</evidence>
<evidence type="ECO:0000313" key="3">
    <source>
        <dbReference type="EMBL" id="SMP51674.1"/>
    </source>
</evidence>
<dbReference type="RefSeq" id="WP_283441324.1">
    <property type="nucleotide sequence ID" value="NZ_FXUL01000003.1"/>
</dbReference>
<feature type="region of interest" description="Disordered" evidence="1">
    <location>
        <begin position="53"/>
        <end position="79"/>
    </location>
</feature>
<proteinExistence type="predicted"/>
<feature type="signal peptide" evidence="2">
    <location>
        <begin position="1"/>
        <end position="21"/>
    </location>
</feature>
<comment type="caution">
    <text evidence="3">The sequence shown here is derived from an EMBL/GenBank/DDBJ whole genome shotgun (WGS) entry which is preliminary data.</text>
</comment>